<protein>
    <recommendedName>
        <fullName evidence="1">WRKY19-like zinc finger domain-containing protein</fullName>
    </recommendedName>
</protein>
<name>W4H367_APHAT</name>
<dbReference type="OrthoDB" id="57832at2759"/>
<accession>W4H367</accession>
<dbReference type="GeneID" id="20804291"/>
<evidence type="ECO:0000259" key="1">
    <source>
        <dbReference type="Pfam" id="PF24906"/>
    </source>
</evidence>
<gene>
    <name evidence="2" type="ORF">H257_02295</name>
</gene>
<dbReference type="Pfam" id="PF24906">
    <property type="entry name" value="Zf_WRKY19"/>
    <property type="match status" value="2"/>
</dbReference>
<sequence length="171" mass="18464">MTTVARQTHPSFAMAQPSKYALEFILNAPSPNEKMLFSFPTNLPTAAAPSRGCRMPDCDRVAISRGVCIRHGGGPRCSVAGCRNGAKSRRLCWKHGGSTKCTIASCNNRSKARGLCWSHGGGKPCSQKNCSRTALSRGLCWAHGGGKRCEVDGCKRPAYERNGNRCEVHQP</sequence>
<dbReference type="PANTHER" id="PTHR31827:SF1">
    <property type="entry name" value="EMB|CAB89363.1"/>
    <property type="match status" value="1"/>
</dbReference>
<reference evidence="2" key="1">
    <citation type="submission" date="2013-12" db="EMBL/GenBank/DDBJ databases">
        <title>The Genome Sequence of Aphanomyces astaci APO3.</title>
        <authorList>
            <consortium name="The Broad Institute Genomics Platform"/>
            <person name="Russ C."/>
            <person name="Tyler B."/>
            <person name="van West P."/>
            <person name="Dieguez-Uribeondo J."/>
            <person name="Young S.K."/>
            <person name="Zeng Q."/>
            <person name="Gargeya S."/>
            <person name="Fitzgerald M."/>
            <person name="Abouelleil A."/>
            <person name="Alvarado L."/>
            <person name="Chapman S.B."/>
            <person name="Gainer-Dewar J."/>
            <person name="Goldberg J."/>
            <person name="Griggs A."/>
            <person name="Gujja S."/>
            <person name="Hansen M."/>
            <person name="Howarth C."/>
            <person name="Imamovic A."/>
            <person name="Ireland A."/>
            <person name="Larimer J."/>
            <person name="McCowan C."/>
            <person name="Murphy C."/>
            <person name="Pearson M."/>
            <person name="Poon T.W."/>
            <person name="Priest M."/>
            <person name="Roberts A."/>
            <person name="Saif S."/>
            <person name="Shea T."/>
            <person name="Sykes S."/>
            <person name="Wortman J."/>
            <person name="Nusbaum C."/>
            <person name="Birren B."/>
        </authorList>
    </citation>
    <scope>NUCLEOTIDE SEQUENCE [LARGE SCALE GENOMIC DNA]</scope>
    <source>
        <strain evidence="2">APO3</strain>
    </source>
</reference>
<dbReference type="PANTHER" id="PTHR31827">
    <property type="entry name" value="EMB|CAB89363.1"/>
    <property type="match status" value="1"/>
</dbReference>
<dbReference type="AlphaFoldDB" id="W4H367"/>
<dbReference type="InterPro" id="IPR056866">
    <property type="entry name" value="Znf_WRKY19"/>
</dbReference>
<evidence type="ECO:0000313" key="2">
    <source>
        <dbReference type="EMBL" id="ETV85689.1"/>
    </source>
</evidence>
<dbReference type="STRING" id="112090.W4H367"/>
<feature type="domain" description="WRKY19-like zinc finger" evidence="1">
    <location>
        <begin position="51"/>
        <end position="73"/>
    </location>
</feature>
<dbReference type="RefSeq" id="XP_009824161.1">
    <property type="nucleotide sequence ID" value="XM_009825859.1"/>
</dbReference>
<organism evidence="2">
    <name type="scientific">Aphanomyces astaci</name>
    <name type="common">Crayfish plague agent</name>
    <dbReference type="NCBI Taxonomy" id="112090"/>
    <lineage>
        <taxon>Eukaryota</taxon>
        <taxon>Sar</taxon>
        <taxon>Stramenopiles</taxon>
        <taxon>Oomycota</taxon>
        <taxon>Saprolegniomycetes</taxon>
        <taxon>Saprolegniales</taxon>
        <taxon>Verrucalvaceae</taxon>
        <taxon>Aphanomyces</taxon>
    </lineage>
</organism>
<dbReference type="EMBL" id="KI913117">
    <property type="protein sequence ID" value="ETV85689.1"/>
    <property type="molecule type" value="Genomic_DNA"/>
</dbReference>
<dbReference type="VEuPathDB" id="FungiDB:H257_02295"/>
<feature type="domain" description="WRKY19-like zinc finger" evidence="1">
    <location>
        <begin position="122"/>
        <end position="145"/>
    </location>
</feature>
<proteinExistence type="predicted"/>
<feature type="non-terminal residue" evidence="2">
    <location>
        <position position="1"/>
    </location>
</feature>